<dbReference type="SUPFAM" id="SSF56436">
    <property type="entry name" value="C-type lectin-like"/>
    <property type="match status" value="1"/>
</dbReference>
<dbReference type="Proteomes" id="UP000218231">
    <property type="component" value="Unassembled WGS sequence"/>
</dbReference>
<organism evidence="4 5">
    <name type="scientific">Diploscapter pachys</name>
    <dbReference type="NCBI Taxonomy" id="2018661"/>
    <lineage>
        <taxon>Eukaryota</taxon>
        <taxon>Metazoa</taxon>
        <taxon>Ecdysozoa</taxon>
        <taxon>Nematoda</taxon>
        <taxon>Chromadorea</taxon>
        <taxon>Rhabditida</taxon>
        <taxon>Rhabditina</taxon>
        <taxon>Rhabditomorpha</taxon>
        <taxon>Rhabditoidea</taxon>
        <taxon>Rhabditidae</taxon>
        <taxon>Diploscapter</taxon>
    </lineage>
</organism>
<keyword evidence="5" id="KW-1185">Reference proteome</keyword>
<dbReference type="InterPro" id="IPR050111">
    <property type="entry name" value="C-type_lectin/snaclec_domain"/>
</dbReference>
<feature type="signal peptide" evidence="2">
    <location>
        <begin position="1"/>
        <end position="21"/>
    </location>
</feature>
<dbReference type="InterPro" id="IPR016186">
    <property type="entry name" value="C-type_lectin-like/link_sf"/>
</dbReference>
<feature type="chain" id="PRO_5012945946" description="C-type lectin domain-containing protein" evidence="2">
    <location>
        <begin position="22"/>
        <end position="414"/>
    </location>
</feature>
<dbReference type="InterPro" id="IPR001304">
    <property type="entry name" value="C-type_lectin-like"/>
</dbReference>
<feature type="compositionally biased region" description="Basic and acidic residues" evidence="1">
    <location>
        <begin position="246"/>
        <end position="256"/>
    </location>
</feature>
<dbReference type="Gene3D" id="3.10.100.10">
    <property type="entry name" value="Mannose-Binding Protein A, subunit A"/>
    <property type="match status" value="1"/>
</dbReference>
<protein>
    <recommendedName>
        <fullName evidence="3">C-type lectin domain-containing protein</fullName>
    </recommendedName>
</protein>
<reference evidence="4 5" key="1">
    <citation type="journal article" date="2017" name="Curr. Biol.">
        <title>Genome architecture and evolution of a unichromosomal asexual nematode.</title>
        <authorList>
            <person name="Fradin H."/>
            <person name="Zegar C."/>
            <person name="Gutwein M."/>
            <person name="Lucas J."/>
            <person name="Kovtun M."/>
            <person name="Corcoran D."/>
            <person name="Baugh L.R."/>
            <person name="Kiontke K."/>
            <person name="Gunsalus K."/>
            <person name="Fitch D.H."/>
            <person name="Piano F."/>
        </authorList>
    </citation>
    <scope>NUCLEOTIDE SEQUENCE [LARGE SCALE GENOMIC DNA]</scope>
    <source>
        <strain evidence="4">PF1309</strain>
    </source>
</reference>
<dbReference type="EMBL" id="LIAE01010607">
    <property type="protein sequence ID" value="PAV58000.1"/>
    <property type="molecule type" value="Genomic_DNA"/>
</dbReference>
<evidence type="ECO:0000313" key="5">
    <source>
        <dbReference type="Proteomes" id="UP000218231"/>
    </source>
</evidence>
<sequence length="414" mass="47771">MDLKYLLILVFTTFHTHCSNATYYDSDDDNSRKDFIQRIEGFLGEKLLNVNALIEAGESFGASLHRNFLSITDPICQIMFQFNKTESFRMAEIQKYISSQKDYIDDPSTKNNLLQTFTELNSCFEVFKNSIYDHVSQDIKGLVNEVLHVSSHLRDFIDKSYQDKLNIAGTIFSSYKNNENDILQLIPVYVNALDKYQKGDDNNQIPKEVLDAEQLTVLEANHKVKNEAKATENIQRLPMPQDYDDKDSKSNEREVDADNDPTGSCRKGWTYYNATKSCFKKLPNLVYWLEAVELCEREGAFLASILNEDENKFASDLTRIENEDIGLIGQVWLGGKRDPRNRAFWYWMDGSGVKYFAWTNGVPNDADGHAHEDCLQLTSTPHRYFNYAPGYLWNDLVCEADPFKNYPLCKYYVS</sequence>
<evidence type="ECO:0000313" key="4">
    <source>
        <dbReference type="EMBL" id="PAV58000.1"/>
    </source>
</evidence>
<comment type="caution">
    <text evidence="4">The sequence shown here is derived from an EMBL/GenBank/DDBJ whole genome shotgun (WGS) entry which is preliminary data.</text>
</comment>
<gene>
    <name evidence="4" type="ORF">WR25_13947</name>
</gene>
<dbReference type="PROSITE" id="PS50041">
    <property type="entry name" value="C_TYPE_LECTIN_2"/>
    <property type="match status" value="1"/>
</dbReference>
<dbReference type="STRING" id="2018661.A0A2A2J888"/>
<dbReference type="SMART" id="SM00034">
    <property type="entry name" value="CLECT"/>
    <property type="match status" value="1"/>
</dbReference>
<dbReference type="InterPro" id="IPR016187">
    <property type="entry name" value="CTDL_fold"/>
</dbReference>
<feature type="region of interest" description="Disordered" evidence="1">
    <location>
        <begin position="229"/>
        <end position="261"/>
    </location>
</feature>
<evidence type="ECO:0000259" key="3">
    <source>
        <dbReference type="PROSITE" id="PS50041"/>
    </source>
</evidence>
<dbReference type="PANTHER" id="PTHR22803">
    <property type="entry name" value="MANNOSE, PHOSPHOLIPASE, LECTIN RECEPTOR RELATED"/>
    <property type="match status" value="1"/>
</dbReference>
<dbReference type="Pfam" id="PF00059">
    <property type="entry name" value="Lectin_C"/>
    <property type="match status" value="1"/>
</dbReference>
<dbReference type="OrthoDB" id="5877913at2759"/>
<proteinExistence type="predicted"/>
<accession>A0A2A2J888</accession>
<dbReference type="AlphaFoldDB" id="A0A2A2J888"/>
<feature type="domain" description="C-type lectin" evidence="3">
    <location>
        <begin position="274"/>
        <end position="399"/>
    </location>
</feature>
<name>A0A2A2J888_9BILA</name>
<evidence type="ECO:0000256" key="2">
    <source>
        <dbReference type="SAM" id="SignalP"/>
    </source>
</evidence>
<dbReference type="CDD" id="cd00037">
    <property type="entry name" value="CLECT"/>
    <property type="match status" value="1"/>
</dbReference>
<evidence type="ECO:0000256" key="1">
    <source>
        <dbReference type="SAM" id="MobiDB-lite"/>
    </source>
</evidence>
<keyword evidence="2" id="KW-0732">Signal</keyword>